<accession>A0A1H9V6U5</accession>
<dbReference type="PANTHER" id="PTHR24421:SF63">
    <property type="entry name" value="SENSOR HISTIDINE KINASE DESK"/>
    <property type="match status" value="1"/>
</dbReference>
<keyword evidence="2 6" id="KW-0418">Kinase</keyword>
<protein>
    <submittedName>
        <fullName evidence="6">Two-component system, NarL family, sensor histidine kinase DesK</fullName>
    </submittedName>
</protein>
<evidence type="ECO:0000256" key="2">
    <source>
        <dbReference type="ARBA" id="ARBA00022777"/>
    </source>
</evidence>
<evidence type="ECO:0000259" key="5">
    <source>
        <dbReference type="Pfam" id="PF07730"/>
    </source>
</evidence>
<proteinExistence type="predicted"/>
<dbReference type="GO" id="GO:0000155">
    <property type="term" value="F:phosphorelay sensor kinase activity"/>
    <property type="evidence" value="ECO:0007669"/>
    <property type="project" value="InterPro"/>
</dbReference>
<reference evidence="7" key="1">
    <citation type="submission" date="2016-10" db="EMBL/GenBank/DDBJ databases">
        <authorList>
            <person name="Varghese N."/>
            <person name="Submissions S."/>
        </authorList>
    </citation>
    <scope>NUCLEOTIDE SEQUENCE [LARGE SCALE GENOMIC DNA]</scope>
    <source>
        <strain evidence="7">DSM 44260</strain>
    </source>
</reference>
<organism evidence="6 7">
    <name type="scientific">Actinokineospora terrae</name>
    <dbReference type="NCBI Taxonomy" id="155974"/>
    <lineage>
        <taxon>Bacteria</taxon>
        <taxon>Bacillati</taxon>
        <taxon>Actinomycetota</taxon>
        <taxon>Actinomycetes</taxon>
        <taxon>Pseudonocardiales</taxon>
        <taxon>Pseudonocardiaceae</taxon>
        <taxon>Actinokineospora</taxon>
    </lineage>
</organism>
<keyword evidence="1" id="KW-0808">Transferase</keyword>
<keyword evidence="7" id="KW-1185">Reference proteome</keyword>
<keyword evidence="4" id="KW-1133">Transmembrane helix</keyword>
<dbReference type="GO" id="GO:0046983">
    <property type="term" value="F:protein dimerization activity"/>
    <property type="evidence" value="ECO:0007669"/>
    <property type="project" value="InterPro"/>
</dbReference>
<keyword evidence="4" id="KW-0472">Membrane</keyword>
<evidence type="ECO:0000256" key="3">
    <source>
        <dbReference type="ARBA" id="ARBA00023012"/>
    </source>
</evidence>
<keyword evidence="4" id="KW-0812">Transmembrane</keyword>
<evidence type="ECO:0000256" key="1">
    <source>
        <dbReference type="ARBA" id="ARBA00022679"/>
    </source>
</evidence>
<dbReference type="InterPro" id="IPR036890">
    <property type="entry name" value="HATPase_C_sf"/>
</dbReference>
<feature type="domain" description="Signal transduction histidine kinase subgroup 3 dimerisation and phosphoacceptor" evidence="5">
    <location>
        <begin position="192"/>
        <end position="258"/>
    </location>
</feature>
<dbReference type="AlphaFoldDB" id="A0A1H9V6U5"/>
<name>A0A1H9V6U5_9PSEU</name>
<evidence type="ECO:0000256" key="4">
    <source>
        <dbReference type="SAM" id="Phobius"/>
    </source>
</evidence>
<evidence type="ECO:0000313" key="7">
    <source>
        <dbReference type="Proteomes" id="UP000199051"/>
    </source>
</evidence>
<dbReference type="GO" id="GO:0016020">
    <property type="term" value="C:membrane"/>
    <property type="evidence" value="ECO:0007669"/>
    <property type="project" value="InterPro"/>
</dbReference>
<feature type="transmembrane region" description="Helical" evidence="4">
    <location>
        <begin position="93"/>
        <end position="110"/>
    </location>
</feature>
<feature type="transmembrane region" description="Helical" evidence="4">
    <location>
        <begin position="7"/>
        <end position="25"/>
    </location>
</feature>
<feature type="transmembrane region" description="Helical" evidence="4">
    <location>
        <begin position="70"/>
        <end position="87"/>
    </location>
</feature>
<dbReference type="STRING" id="155974.SAMN04487818_10893"/>
<dbReference type="InterPro" id="IPR050482">
    <property type="entry name" value="Sensor_HK_TwoCompSys"/>
</dbReference>
<dbReference type="EMBL" id="FOGI01000008">
    <property type="protein sequence ID" value="SES17279.1"/>
    <property type="molecule type" value="Genomic_DNA"/>
</dbReference>
<gene>
    <name evidence="6" type="ORF">SAMN04487818_10893</name>
</gene>
<dbReference type="Proteomes" id="UP000199051">
    <property type="component" value="Unassembled WGS sequence"/>
</dbReference>
<dbReference type="CDD" id="cd16917">
    <property type="entry name" value="HATPase_UhpB-NarQ-NarX-like"/>
    <property type="match status" value="1"/>
</dbReference>
<evidence type="ECO:0000313" key="6">
    <source>
        <dbReference type="EMBL" id="SES17279.1"/>
    </source>
</evidence>
<feature type="transmembrane region" description="Helical" evidence="4">
    <location>
        <begin position="117"/>
        <end position="140"/>
    </location>
</feature>
<feature type="transmembrane region" description="Helical" evidence="4">
    <location>
        <begin position="146"/>
        <end position="172"/>
    </location>
</feature>
<dbReference type="InterPro" id="IPR011712">
    <property type="entry name" value="Sig_transdc_His_kin_sub3_dim/P"/>
</dbReference>
<dbReference type="PANTHER" id="PTHR24421">
    <property type="entry name" value="NITRATE/NITRITE SENSOR PROTEIN NARX-RELATED"/>
    <property type="match status" value="1"/>
</dbReference>
<dbReference type="Pfam" id="PF07730">
    <property type="entry name" value="HisKA_3"/>
    <property type="match status" value="1"/>
</dbReference>
<sequence>MDRVRRYILVSLMVAVVFVALVLVLDLVGLRYSAPTTALLAPAAALGLVQYVRISGFSMPGLRTATARRGEVAVTIAITLVGWWVAVAQEPMGFGWTLPCALVLAAWLPMVETWWRWPLSVAAGLVVAVSGLVAGAVAGQPTREGAAVWVVVVTLTVPFFTFCNYLQVWLWSMVRQLDQARRVAGELAVAEERLRFAAELHDIQGHHLQVIALKGELAARLVGQDDAAARAQATEVSELARTALRETRAVVHGYRRSSLSTEIGNAVDILRAAGINATVRGSATDVPPPLQPLFGILVREGTTNILRHSAAGECSLTIDVDGGRVRVVLSNDGVEPRVSIPGSGLQSLRERFAIVGGTVRTEQEPGTFHLISEAAVA</sequence>
<keyword evidence="3" id="KW-0902">Two-component regulatory system</keyword>
<dbReference type="Gene3D" id="1.20.5.1930">
    <property type="match status" value="1"/>
</dbReference>
<dbReference type="Gene3D" id="3.30.565.10">
    <property type="entry name" value="Histidine kinase-like ATPase, C-terminal domain"/>
    <property type="match status" value="1"/>
</dbReference>